<evidence type="ECO:0000313" key="2">
    <source>
        <dbReference type="EnsemblProtists" id="EOD34110"/>
    </source>
</evidence>
<dbReference type="Proteomes" id="UP000013827">
    <property type="component" value="Unassembled WGS sequence"/>
</dbReference>
<dbReference type="eggNOG" id="ENOG502QQ3J">
    <property type="taxonomic scope" value="Eukaryota"/>
</dbReference>
<reference evidence="2" key="2">
    <citation type="submission" date="2024-10" db="UniProtKB">
        <authorList>
            <consortium name="EnsemblProtists"/>
        </authorList>
    </citation>
    <scope>IDENTIFICATION</scope>
</reference>
<organism evidence="2 3">
    <name type="scientific">Emiliania huxleyi (strain CCMP1516)</name>
    <dbReference type="NCBI Taxonomy" id="280463"/>
    <lineage>
        <taxon>Eukaryota</taxon>
        <taxon>Haptista</taxon>
        <taxon>Haptophyta</taxon>
        <taxon>Prymnesiophyceae</taxon>
        <taxon>Isochrysidales</taxon>
        <taxon>Noelaerhabdaceae</taxon>
        <taxon>Emiliania</taxon>
    </lineage>
</organism>
<dbReference type="RefSeq" id="XP_005786539.1">
    <property type="nucleotide sequence ID" value="XM_005786482.1"/>
</dbReference>
<evidence type="ECO:0008006" key="4">
    <source>
        <dbReference type="Google" id="ProtNLM"/>
    </source>
</evidence>
<dbReference type="PaxDb" id="2903-EOD34110"/>
<sequence>MLFLACVLAAAAPTEAAAAGRGLARRAATLPDPAYLRVATWNVAAINNNPFEYWITHDDPKYNQMMQDVQAFLDEPGAADVAVSTAMLGELQAKMTEAGWDHVDEAVAEWRSQYAGRQIIAGFMKDKDLGKKRLMSMPDRTTNTINLASGQTATRPTAINCYGAEFASMEQWWAQWKGFMFDTKLSLASGKEATPSQLAAFDGILVHMLNTVGGGAHKETWQPMRRQMCVALNSRKTHRTLAILEAEDGVRLAILSRSYADSDAIFLQEIWGDMGRYGEILGDSYADSDAIFLQEVSGAMVAQLREHPKLSRNFSLHVAPNDGKRDQISVLLLSRSRFDPASATSLNPAFDALLAGLGGDVPVWYQEPQGVSEFAAEYRQLGLTSCWGDAPDPTNITTFNARTYLQPQLNKAVAYKDLASPGTGDKNPKDFLLFPRGSFGVESTTKDNTGQKAYVERQPFPTLTFPSDHGVLSSVLKLLPPPSPLASELRTARRSLRAAE</sequence>
<evidence type="ECO:0000256" key="1">
    <source>
        <dbReference type="SAM" id="SignalP"/>
    </source>
</evidence>
<feature type="signal peptide" evidence="1">
    <location>
        <begin position="1"/>
        <end position="16"/>
    </location>
</feature>
<keyword evidence="3" id="KW-1185">Reference proteome</keyword>
<name>A0A0D3KEC5_EMIH1</name>
<keyword evidence="1" id="KW-0732">Signal</keyword>
<dbReference type="GeneID" id="17279380"/>
<dbReference type="HOGENOM" id="CLU_031669_0_0_1"/>
<dbReference type="EnsemblProtists" id="EOD34110">
    <property type="protein sequence ID" value="EOD34110"/>
    <property type="gene ID" value="EMIHUDRAFT_111338"/>
</dbReference>
<dbReference type="AlphaFoldDB" id="A0A0D3KEC5"/>
<accession>A0A0D3KEC5</accession>
<protein>
    <recommendedName>
        <fullName evidence="4">Endonuclease/exonuclease/phosphatase domain-containing protein</fullName>
    </recommendedName>
</protein>
<dbReference type="KEGG" id="ehx:EMIHUDRAFT_111338"/>
<reference evidence="3" key="1">
    <citation type="journal article" date="2013" name="Nature">
        <title>Pan genome of the phytoplankton Emiliania underpins its global distribution.</title>
        <authorList>
            <person name="Read B.A."/>
            <person name="Kegel J."/>
            <person name="Klute M.J."/>
            <person name="Kuo A."/>
            <person name="Lefebvre S.C."/>
            <person name="Maumus F."/>
            <person name="Mayer C."/>
            <person name="Miller J."/>
            <person name="Monier A."/>
            <person name="Salamov A."/>
            <person name="Young J."/>
            <person name="Aguilar M."/>
            <person name="Claverie J.M."/>
            <person name="Frickenhaus S."/>
            <person name="Gonzalez K."/>
            <person name="Herman E.K."/>
            <person name="Lin Y.C."/>
            <person name="Napier J."/>
            <person name="Ogata H."/>
            <person name="Sarno A.F."/>
            <person name="Shmutz J."/>
            <person name="Schroeder D."/>
            <person name="de Vargas C."/>
            <person name="Verret F."/>
            <person name="von Dassow P."/>
            <person name="Valentin K."/>
            <person name="Van de Peer Y."/>
            <person name="Wheeler G."/>
            <person name="Dacks J.B."/>
            <person name="Delwiche C.F."/>
            <person name="Dyhrman S.T."/>
            <person name="Glockner G."/>
            <person name="John U."/>
            <person name="Richards T."/>
            <person name="Worden A.Z."/>
            <person name="Zhang X."/>
            <person name="Grigoriev I.V."/>
            <person name="Allen A.E."/>
            <person name="Bidle K."/>
            <person name="Borodovsky M."/>
            <person name="Bowler C."/>
            <person name="Brownlee C."/>
            <person name="Cock J.M."/>
            <person name="Elias M."/>
            <person name="Gladyshev V.N."/>
            <person name="Groth M."/>
            <person name="Guda C."/>
            <person name="Hadaegh A."/>
            <person name="Iglesias-Rodriguez M.D."/>
            <person name="Jenkins J."/>
            <person name="Jones B.M."/>
            <person name="Lawson T."/>
            <person name="Leese F."/>
            <person name="Lindquist E."/>
            <person name="Lobanov A."/>
            <person name="Lomsadze A."/>
            <person name="Malik S.B."/>
            <person name="Marsh M.E."/>
            <person name="Mackinder L."/>
            <person name="Mock T."/>
            <person name="Mueller-Roeber B."/>
            <person name="Pagarete A."/>
            <person name="Parker M."/>
            <person name="Probert I."/>
            <person name="Quesneville H."/>
            <person name="Raines C."/>
            <person name="Rensing S.A."/>
            <person name="Riano-Pachon D.M."/>
            <person name="Richier S."/>
            <person name="Rokitta S."/>
            <person name="Shiraiwa Y."/>
            <person name="Soanes D.M."/>
            <person name="van der Giezen M."/>
            <person name="Wahlund T.M."/>
            <person name="Williams B."/>
            <person name="Wilson W."/>
            <person name="Wolfe G."/>
            <person name="Wurch L.L."/>
        </authorList>
    </citation>
    <scope>NUCLEOTIDE SEQUENCE</scope>
</reference>
<proteinExistence type="predicted"/>
<feature type="chain" id="PRO_5044291784" description="Endonuclease/exonuclease/phosphatase domain-containing protein" evidence="1">
    <location>
        <begin position="17"/>
        <end position="500"/>
    </location>
</feature>
<evidence type="ECO:0000313" key="3">
    <source>
        <dbReference type="Proteomes" id="UP000013827"/>
    </source>
</evidence>